<dbReference type="InterPro" id="IPR040079">
    <property type="entry name" value="Glutathione_S-Trfase"/>
</dbReference>
<name>A0AAN6WQS2_9PEZI</name>
<evidence type="ECO:0000259" key="3">
    <source>
        <dbReference type="PROSITE" id="PS50405"/>
    </source>
</evidence>
<feature type="domain" description="GST C-terminal" evidence="3">
    <location>
        <begin position="94"/>
        <end position="236"/>
    </location>
</feature>
<dbReference type="InterPro" id="IPR050983">
    <property type="entry name" value="GST_Omega/HSP26"/>
</dbReference>
<dbReference type="InterPro" id="IPR036249">
    <property type="entry name" value="Thioredoxin-like_sf"/>
</dbReference>
<dbReference type="Proteomes" id="UP001302126">
    <property type="component" value="Unassembled WGS sequence"/>
</dbReference>
<evidence type="ECO:0000313" key="4">
    <source>
        <dbReference type="EMBL" id="KAK4186439.1"/>
    </source>
</evidence>
<reference evidence="4" key="1">
    <citation type="journal article" date="2023" name="Mol. Phylogenet. Evol.">
        <title>Genome-scale phylogeny and comparative genomics of the fungal order Sordariales.</title>
        <authorList>
            <person name="Hensen N."/>
            <person name="Bonometti L."/>
            <person name="Westerberg I."/>
            <person name="Brannstrom I.O."/>
            <person name="Guillou S."/>
            <person name="Cros-Aarteil S."/>
            <person name="Calhoun S."/>
            <person name="Haridas S."/>
            <person name="Kuo A."/>
            <person name="Mondo S."/>
            <person name="Pangilinan J."/>
            <person name="Riley R."/>
            <person name="LaButti K."/>
            <person name="Andreopoulos B."/>
            <person name="Lipzen A."/>
            <person name="Chen C."/>
            <person name="Yan M."/>
            <person name="Daum C."/>
            <person name="Ng V."/>
            <person name="Clum A."/>
            <person name="Steindorff A."/>
            <person name="Ohm R.A."/>
            <person name="Martin F."/>
            <person name="Silar P."/>
            <person name="Natvig D.O."/>
            <person name="Lalanne C."/>
            <person name="Gautier V."/>
            <person name="Ament-Velasquez S.L."/>
            <person name="Kruys A."/>
            <person name="Hutchinson M.I."/>
            <person name="Powell A.J."/>
            <person name="Barry K."/>
            <person name="Miller A.N."/>
            <person name="Grigoriev I.V."/>
            <person name="Debuchy R."/>
            <person name="Gladieux P."/>
            <person name="Hiltunen Thoren M."/>
            <person name="Johannesson H."/>
        </authorList>
    </citation>
    <scope>NUCLEOTIDE SEQUENCE</scope>
    <source>
        <strain evidence="4">PSN309</strain>
    </source>
</reference>
<reference evidence="4" key="2">
    <citation type="submission" date="2023-05" db="EMBL/GenBank/DDBJ databases">
        <authorList>
            <consortium name="Lawrence Berkeley National Laboratory"/>
            <person name="Steindorff A."/>
            <person name="Hensen N."/>
            <person name="Bonometti L."/>
            <person name="Westerberg I."/>
            <person name="Brannstrom I.O."/>
            <person name="Guillou S."/>
            <person name="Cros-Aarteil S."/>
            <person name="Calhoun S."/>
            <person name="Haridas S."/>
            <person name="Kuo A."/>
            <person name="Mondo S."/>
            <person name="Pangilinan J."/>
            <person name="Riley R."/>
            <person name="Labutti K."/>
            <person name="Andreopoulos B."/>
            <person name="Lipzen A."/>
            <person name="Chen C."/>
            <person name="Yanf M."/>
            <person name="Daum C."/>
            <person name="Ng V."/>
            <person name="Clum A."/>
            <person name="Ohm R."/>
            <person name="Martin F."/>
            <person name="Silar P."/>
            <person name="Natvig D."/>
            <person name="Lalanne C."/>
            <person name="Gautier V."/>
            <person name="Ament-Velasquez S.L."/>
            <person name="Kruys A."/>
            <person name="Hutchinson M.I."/>
            <person name="Powell A.J."/>
            <person name="Barry K."/>
            <person name="Miller A.N."/>
            <person name="Grigoriev I.V."/>
            <person name="Debuchy R."/>
            <person name="Gladieux P."/>
            <person name="Thoren M.H."/>
            <person name="Johannesson H."/>
        </authorList>
    </citation>
    <scope>NUCLEOTIDE SEQUENCE</scope>
    <source>
        <strain evidence="4">PSN309</strain>
    </source>
</reference>
<dbReference type="Gene3D" id="1.20.1050.10">
    <property type="match status" value="1"/>
</dbReference>
<sequence>MANKPAKPILYTNRRCPWAHRVHIILEELKLDYEEVTIDLDKPRTPEYLKINPRGKVPALSHDGEILIESDVIANYLADTFPPRLLPASNSPGGPRYRARVTLFVNSFKEKVWDVLTQLYTTTSDKERAEIVEKAISGLEAEVEPKLSDANPFFGGSTKLTQAEVLTASLAIRVYTLAQTDIYPTQLWPTIAQRAPHFAEWTKAISAHPSVTSIYDPAATIATAKSWIAKAQAAKN</sequence>
<dbReference type="GO" id="GO:0005737">
    <property type="term" value="C:cytoplasm"/>
    <property type="evidence" value="ECO:0007669"/>
    <property type="project" value="TreeGrafter"/>
</dbReference>
<gene>
    <name evidence="4" type="ORF">QBC35DRAFT_387321</name>
</gene>
<dbReference type="PANTHER" id="PTHR43968">
    <property type="match status" value="1"/>
</dbReference>
<dbReference type="SUPFAM" id="SSF52833">
    <property type="entry name" value="Thioredoxin-like"/>
    <property type="match status" value="1"/>
</dbReference>
<comment type="similarity">
    <text evidence="1">Belongs to the GST superfamily.</text>
</comment>
<dbReference type="InterPro" id="IPR010987">
    <property type="entry name" value="Glutathione-S-Trfase_C-like"/>
</dbReference>
<comment type="caution">
    <text evidence="4">The sequence shown here is derived from an EMBL/GenBank/DDBJ whole genome shotgun (WGS) entry which is preliminary data.</text>
</comment>
<accession>A0AAN6WQS2</accession>
<proteinExistence type="inferred from homology"/>
<dbReference type="EMBL" id="MU864424">
    <property type="protein sequence ID" value="KAK4186439.1"/>
    <property type="molecule type" value="Genomic_DNA"/>
</dbReference>
<dbReference type="Gene3D" id="3.40.30.10">
    <property type="entry name" value="Glutaredoxin"/>
    <property type="match status" value="1"/>
</dbReference>
<evidence type="ECO:0000256" key="1">
    <source>
        <dbReference type="ARBA" id="ARBA00007409"/>
    </source>
</evidence>
<dbReference type="SFLD" id="SFLDG00358">
    <property type="entry name" value="Main_(cytGST)"/>
    <property type="match status" value="1"/>
</dbReference>
<dbReference type="SUPFAM" id="SSF47616">
    <property type="entry name" value="GST C-terminal domain-like"/>
    <property type="match status" value="1"/>
</dbReference>
<feature type="domain" description="GST N-terminal" evidence="2">
    <location>
        <begin position="6"/>
        <end position="85"/>
    </location>
</feature>
<dbReference type="CDD" id="cd00570">
    <property type="entry name" value="GST_N_family"/>
    <property type="match status" value="1"/>
</dbReference>
<dbReference type="PROSITE" id="PS50405">
    <property type="entry name" value="GST_CTER"/>
    <property type="match status" value="1"/>
</dbReference>
<dbReference type="Pfam" id="PF02798">
    <property type="entry name" value="GST_N"/>
    <property type="match status" value="1"/>
</dbReference>
<dbReference type="InterPro" id="IPR036282">
    <property type="entry name" value="Glutathione-S-Trfase_C_sf"/>
</dbReference>
<dbReference type="PANTHER" id="PTHR43968:SF8">
    <property type="entry name" value="S-TRANSFERASE, PUTATIVE (AFU_ORTHOLOGUE AFUA_2G00590)-RELATED"/>
    <property type="match status" value="1"/>
</dbReference>
<dbReference type="PROSITE" id="PS51354">
    <property type="entry name" value="GLUTAREDOXIN_2"/>
    <property type="match status" value="1"/>
</dbReference>
<keyword evidence="5" id="KW-1185">Reference proteome</keyword>
<organism evidence="4 5">
    <name type="scientific">Podospora australis</name>
    <dbReference type="NCBI Taxonomy" id="1536484"/>
    <lineage>
        <taxon>Eukaryota</taxon>
        <taxon>Fungi</taxon>
        <taxon>Dikarya</taxon>
        <taxon>Ascomycota</taxon>
        <taxon>Pezizomycotina</taxon>
        <taxon>Sordariomycetes</taxon>
        <taxon>Sordariomycetidae</taxon>
        <taxon>Sordariales</taxon>
        <taxon>Podosporaceae</taxon>
        <taxon>Podospora</taxon>
    </lineage>
</organism>
<dbReference type="InterPro" id="IPR004045">
    <property type="entry name" value="Glutathione_S-Trfase_N"/>
</dbReference>
<dbReference type="PROSITE" id="PS50404">
    <property type="entry name" value="GST_NTER"/>
    <property type="match status" value="1"/>
</dbReference>
<dbReference type="SFLD" id="SFLDS00019">
    <property type="entry name" value="Glutathione_Transferase_(cytos"/>
    <property type="match status" value="1"/>
</dbReference>
<protein>
    <submittedName>
        <fullName evidence="4">Thioredoxin-like protein</fullName>
    </submittedName>
</protein>
<evidence type="ECO:0000313" key="5">
    <source>
        <dbReference type="Proteomes" id="UP001302126"/>
    </source>
</evidence>
<dbReference type="AlphaFoldDB" id="A0AAN6WQS2"/>
<evidence type="ECO:0000259" key="2">
    <source>
        <dbReference type="PROSITE" id="PS50404"/>
    </source>
</evidence>